<evidence type="ECO:0000256" key="6">
    <source>
        <dbReference type="ARBA" id="ARBA00022989"/>
    </source>
</evidence>
<feature type="transmembrane region" description="Helical" evidence="9">
    <location>
        <begin position="429"/>
        <end position="450"/>
    </location>
</feature>
<evidence type="ECO:0000256" key="3">
    <source>
        <dbReference type="ARBA" id="ARBA00022448"/>
    </source>
</evidence>
<dbReference type="InterPro" id="IPR000644">
    <property type="entry name" value="CBS_dom"/>
</dbReference>
<dbReference type="RefSeq" id="WP_014456590.1">
    <property type="nucleotide sequence ID" value="NC_017098.1"/>
</dbReference>
<keyword evidence="7 9" id="KW-0472">Membrane</keyword>
<dbReference type="PANTHER" id="PTHR43773">
    <property type="entry name" value="MAGNESIUM TRANSPORTER MGTE"/>
    <property type="match status" value="1"/>
</dbReference>
<protein>
    <recommendedName>
        <fullName evidence="9">Magnesium transporter MgtE</fullName>
    </recommendedName>
</protein>
<dbReference type="eggNOG" id="COG2239">
    <property type="taxonomic scope" value="Bacteria"/>
</dbReference>
<comment type="similarity">
    <text evidence="2 9">Belongs to the SLC41A transporter family.</text>
</comment>
<dbReference type="SUPFAM" id="SSF161093">
    <property type="entry name" value="MgtE membrane domain-like"/>
    <property type="match status" value="1"/>
</dbReference>
<feature type="domain" description="CBS" evidence="10">
    <location>
        <begin position="199"/>
        <end position="256"/>
    </location>
</feature>
<keyword evidence="6 9" id="KW-1133">Transmembrane helix</keyword>
<dbReference type="Pfam" id="PF00571">
    <property type="entry name" value="CBS"/>
    <property type="match status" value="2"/>
</dbReference>
<dbReference type="InterPro" id="IPR038076">
    <property type="entry name" value="MgtE_N_sf"/>
</dbReference>
<dbReference type="KEGG" id="sfc:Spiaf_2578"/>
<dbReference type="HOGENOM" id="CLU_037408_2_2_12"/>
<evidence type="ECO:0000256" key="4">
    <source>
        <dbReference type="ARBA" id="ARBA00022692"/>
    </source>
</evidence>
<feature type="transmembrane region" description="Helical" evidence="9">
    <location>
        <begin position="392"/>
        <end position="417"/>
    </location>
</feature>
<comment type="subunit">
    <text evidence="9">Homodimer.</text>
</comment>
<evidence type="ECO:0000256" key="1">
    <source>
        <dbReference type="ARBA" id="ARBA00004141"/>
    </source>
</evidence>
<sequence>MDTTFTPSLVHELIETENYIELVRLSNSIHPITIAEALIELEPEDIWKVLTHLPPSTRAEVFVEMEEQDQLDILETLSARELTQLFNQMSPDDRADLFNKLDEATQNEVLRSLAQAEREDIRRLSSYEEGTAGSIMTSDYICLAPETTAGETIHRLRTQGPKRKSLYYIYVVDKERRLLGFVSLRDVILAPQYKKLGDMTHRDIIVAHVQDDQEDSVQKIAKYDLMAIPVVNEQEILVGVITSDDAIDVMQQENTEDIEKLMAISGSHSDTSYLNTPIWEHFKRRVPWIVALSFVGLLAGIVVETFEDALTAVSLLAVYMPMVADTGGNTGSQSASLIIRSLALQQLKSRNILRVLLKELSISLLLSAVIGILVYSSVVLRSPTGVPDHMSLNALGMAIALALSVQVVSATLIGAILPLTANALKFDPAVVASPALTTTVDITGLLIYFFTAKTILGL</sequence>
<dbReference type="SUPFAM" id="SSF158791">
    <property type="entry name" value="MgtE N-terminal domain-like"/>
    <property type="match status" value="1"/>
</dbReference>
<accession>H9UM65</accession>
<gene>
    <name evidence="11" type="ordered locus">Spiaf_2578</name>
</gene>
<evidence type="ECO:0000256" key="5">
    <source>
        <dbReference type="ARBA" id="ARBA00022842"/>
    </source>
</evidence>
<organism evidence="11 12">
    <name type="scientific">Spirochaeta africana (strain ATCC 700263 / DSM 8902 / Z-7692)</name>
    <dbReference type="NCBI Taxonomy" id="889378"/>
    <lineage>
        <taxon>Bacteria</taxon>
        <taxon>Pseudomonadati</taxon>
        <taxon>Spirochaetota</taxon>
        <taxon>Spirochaetia</taxon>
        <taxon>Spirochaetales</taxon>
        <taxon>Spirochaetaceae</taxon>
        <taxon>Spirochaeta</taxon>
    </lineage>
</organism>
<keyword evidence="9" id="KW-0479">Metal-binding</keyword>
<dbReference type="EMBL" id="CP003282">
    <property type="protein sequence ID" value="AFG38608.1"/>
    <property type="molecule type" value="Genomic_DNA"/>
</dbReference>
<dbReference type="SUPFAM" id="SSF54631">
    <property type="entry name" value="CBS-domain pair"/>
    <property type="match status" value="1"/>
</dbReference>
<evidence type="ECO:0000313" key="12">
    <source>
        <dbReference type="Proteomes" id="UP000007383"/>
    </source>
</evidence>
<evidence type="ECO:0000256" key="2">
    <source>
        <dbReference type="ARBA" id="ARBA00009749"/>
    </source>
</evidence>
<dbReference type="OrthoDB" id="9790355at2"/>
<keyword evidence="9" id="KW-1003">Cell membrane</keyword>
<dbReference type="Gene3D" id="1.25.60.10">
    <property type="entry name" value="MgtE N-terminal domain-like"/>
    <property type="match status" value="1"/>
</dbReference>
<dbReference type="PATRIC" id="fig|889378.3.peg.2554"/>
<dbReference type="Pfam" id="PF01769">
    <property type="entry name" value="MgtE"/>
    <property type="match status" value="1"/>
</dbReference>
<dbReference type="STRING" id="889378.Spiaf_2578"/>
<dbReference type="SMART" id="SM00116">
    <property type="entry name" value="CBS"/>
    <property type="match status" value="2"/>
</dbReference>
<keyword evidence="8" id="KW-0129">CBS domain</keyword>
<reference evidence="12" key="1">
    <citation type="journal article" date="2013" name="Stand. Genomic Sci.">
        <title>Complete genome sequence of the halophilic bacterium Spirochaeta africana type strain (Z-7692(T)) from the alkaline Lake Magadi in the East African Rift.</title>
        <authorList>
            <person name="Liolos K."/>
            <person name="Abt B."/>
            <person name="Scheuner C."/>
            <person name="Teshima H."/>
            <person name="Held B."/>
            <person name="Lapidus A."/>
            <person name="Nolan M."/>
            <person name="Lucas S."/>
            <person name="Deshpande S."/>
            <person name="Cheng J.F."/>
            <person name="Tapia R."/>
            <person name="Goodwin L.A."/>
            <person name="Pitluck S."/>
            <person name="Pagani I."/>
            <person name="Ivanova N."/>
            <person name="Mavromatis K."/>
            <person name="Mikhailova N."/>
            <person name="Huntemann M."/>
            <person name="Pati A."/>
            <person name="Chen A."/>
            <person name="Palaniappan K."/>
            <person name="Land M."/>
            <person name="Rohde M."/>
            <person name="Tindall B.J."/>
            <person name="Detter J.C."/>
            <person name="Goker M."/>
            <person name="Bristow J."/>
            <person name="Eisen J.A."/>
            <person name="Markowitz V."/>
            <person name="Hugenholtz P."/>
            <person name="Woyke T."/>
            <person name="Klenk H.P."/>
            <person name="Kyrpides N.C."/>
        </authorList>
    </citation>
    <scope>NUCLEOTIDE SEQUENCE</scope>
    <source>
        <strain evidence="12">ATCC 700263 / DSM 8902 / Z-7692</strain>
    </source>
</reference>
<comment type="function">
    <text evidence="9">Acts as a magnesium transporter.</text>
</comment>
<evidence type="ECO:0000256" key="7">
    <source>
        <dbReference type="ARBA" id="ARBA00023136"/>
    </source>
</evidence>
<evidence type="ECO:0000256" key="9">
    <source>
        <dbReference type="RuleBase" id="RU362011"/>
    </source>
</evidence>
<dbReference type="Gene3D" id="3.10.580.10">
    <property type="entry name" value="CBS-domain"/>
    <property type="match status" value="1"/>
</dbReference>
<dbReference type="Pfam" id="PF03448">
    <property type="entry name" value="MgtE_N"/>
    <property type="match status" value="1"/>
</dbReference>
<dbReference type="GO" id="GO:0046872">
    <property type="term" value="F:metal ion binding"/>
    <property type="evidence" value="ECO:0007669"/>
    <property type="project" value="UniProtKB-KW"/>
</dbReference>
<dbReference type="InterPro" id="IPR046342">
    <property type="entry name" value="CBS_dom_sf"/>
</dbReference>
<dbReference type="Gene3D" id="1.10.357.20">
    <property type="entry name" value="SLC41 divalent cation transporters, integral membrane domain"/>
    <property type="match status" value="1"/>
</dbReference>
<dbReference type="AlphaFoldDB" id="H9UM65"/>
<dbReference type="InterPro" id="IPR006667">
    <property type="entry name" value="SLC41_membr_dom"/>
</dbReference>
<dbReference type="InterPro" id="IPR006668">
    <property type="entry name" value="Mg_transptr_MgtE_intracell_dom"/>
</dbReference>
<dbReference type="Proteomes" id="UP000007383">
    <property type="component" value="Chromosome"/>
</dbReference>
<keyword evidence="3 9" id="KW-0813">Transport</keyword>
<evidence type="ECO:0000256" key="8">
    <source>
        <dbReference type="PROSITE-ProRule" id="PRU00703"/>
    </source>
</evidence>
<dbReference type="SMART" id="SM00924">
    <property type="entry name" value="MgtE_N"/>
    <property type="match status" value="1"/>
</dbReference>
<comment type="subcellular location">
    <subcellularLocation>
        <location evidence="9">Cell membrane</location>
        <topology evidence="9">Multi-pass membrane protein</topology>
    </subcellularLocation>
    <subcellularLocation>
        <location evidence="1">Membrane</location>
        <topology evidence="1">Multi-pass membrane protein</topology>
    </subcellularLocation>
</comment>
<dbReference type="GO" id="GO:0005886">
    <property type="term" value="C:plasma membrane"/>
    <property type="evidence" value="ECO:0007669"/>
    <property type="project" value="UniProtKB-SubCell"/>
</dbReference>
<feature type="domain" description="CBS" evidence="10">
    <location>
        <begin position="136"/>
        <end position="197"/>
    </location>
</feature>
<feature type="transmembrane region" description="Helical" evidence="9">
    <location>
        <begin position="286"/>
        <end position="306"/>
    </location>
</feature>
<dbReference type="InterPro" id="IPR006669">
    <property type="entry name" value="MgtE_transporter"/>
</dbReference>
<dbReference type="GO" id="GO:0015095">
    <property type="term" value="F:magnesium ion transmembrane transporter activity"/>
    <property type="evidence" value="ECO:0007669"/>
    <property type="project" value="UniProtKB-UniRule"/>
</dbReference>
<dbReference type="PROSITE" id="PS51371">
    <property type="entry name" value="CBS"/>
    <property type="match status" value="2"/>
</dbReference>
<dbReference type="CDD" id="cd04606">
    <property type="entry name" value="CBS_pair_Mg_transporter"/>
    <property type="match status" value="1"/>
</dbReference>
<keyword evidence="12" id="KW-1185">Reference proteome</keyword>
<dbReference type="InterPro" id="IPR036739">
    <property type="entry name" value="SLC41_membr_dom_sf"/>
</dbReference>
<evidence type="ECO:0000259" key="10">
    <source>
        <dbReference type="PROSITE" id="PS51371"/>
    </source>
</evidence>
<dbReference type="NCBIfam" id="TIGR00400">
    <property type="entry name" value="mgtE"/>
    <property type="match status" value="1"/>
</dbReference>
<keyword evidence="5 9" id="KW-0460">Magnesium</keyword>
<dbReference type="PANTHER" id="PTHR43773:SF1">
    <property type="entry name" value="MAGNESIUM TRANSPORTER MGTE"/>
    <property type="match status" value="1"/>
</dbReference>
<comment type="caution">
    <text evidence="9">Lacks conserved residue(s) required for the propagation of feature annotation.</text>
</comment>
<keyword evidence="4 9" id="KW-0812">Transmembrane</keyword>
<evidence type="ECO:0000313" key="11">
    <source>
        <dbReference type="EMBL" id="AFG38608.1"/>
    </source>
</evidence>
<proteinExistence type="inferred from homology"/>
<name>H9UM65_SPIAZ</name>
<feature type="transmembrane region" description="Helical" evidence="9">
    <location>
        <begin position="360"/>
        <end position="380"/>
    </location>
</feature>